<dbReference type="EMBL" id="AF135270">
    <property type="protein sequence ID" value="AAD24195.1"/>
    <property type="molecule type" value="mRNA"/>
</dbReference>
<dbReference type="GO" id="GO:0008154">
    <property type="term" value="P:actin polymerization or depolymerization"/>
    <property type="evidence" value="ECO:0007669"/>
    <property type="project" value="TreeGrafter"/>
</dbReference>
<dbReference type="InterPro" id="IPR007123">
    <property type="entry name" value="Gelsolin-like_dom"/>
</dbReference>
<feature type="domain" description="Gelsolin-like" evidence="2">
    <location>
        <begin position="54"/>
        <end position="134"/>
    </location>
</feature>
<feature type="domain" description="Gelsolin-like" evidence="2">
    <location>
        <begin position="171"/>
        <end position="245"/>
    </location>
</feature>
<dbReference type="SMART" id="SM00262">
    <property type="entry name" value="GEL"/>
    <property type="match status" value="3"/>
</dbReference>
<dbReference type="PANTHER" id="PTHR11977:SF130">
    <property type="entry name" value="SEVERIN"/>
    <property type="match status" value="1"/>
</dbReference>
<name>Q9XZD2_PHYPO</name>
<dbReference type="CDD" id="cd11292">
    <property type="entry name" value="gelsolin_S3_like"/>
    <property type="match status" value="1"/>
</dbReference>
<dbReference type="InterPro" id="IPR029006">
    <property type="entry name" value="ADF-H/Gelsolin-like_dom_sf"/>
</dbReference>
<proteinExistence type="evidence at transcript level"/>
<reference evidence="3" key="2">
    <citation type="submission" date="1999-03" db="EMBL/GenBank/DDBJ databases">
        <authorList>
            <person name="T'Jampens D."/>
            <person name="Bailey J."/>
            <person name="Cook L.J."/>
            <person name="Constantin B."/>
            <person name="Vandekerckhove J."/>
            <person name="Gettemans J."/>
        </authorList>
    </citation>
    <scope>NUCLEOTIDE SEQUENCE</scope>
    <source>
        <strain evidence="3">LU 353</strain>
    </source>
</reference>
<dbReference type="GO" id="GO:0015629">
    <property type="term" value="C:actin cytoskeleton"/>
    <property type="evidence" value="ECO:0007669"/>
    <property type="project" value="TreeGrafter"/>
</dbReference>
<dbReference type="GO" id="GO:0051015">
    <property type="term" value="F:actin filament binding"/>
    <property type="evidence" value="ECO:0007669"/>
    <property type="project" value="InterPro"/>
</dbReference>
<reference evidence="3" key="1">
    <citation type="journal article" date="1999" name="Eur. J. Biochem.">
        <title>Physarum amoebae express a distinct fragmin-like actin-binding protein that controls in vitro phosphorylation of actin by the actin-fragmin kinase.</title>
        <authorList>
            <person name="T'jampens D."/>
            <person name="Bailey J."/>
            <person name="Cook L.J."/>
            <person name="Constantin B."/>
            <person name="Vandekerckhove J."/>
            <person name="Gettemans J."/>
        </authorList>
    </citation>
    <scope>NUCLEOTIDE SEQUENCE</scope>
    <source>
        <strain evidence="3">LU 353</strain>
    </source>
</reference>
<feature type="domain" description="Gelsolin-like" evidence="2">
    <location>
        <begin position="296"/>
        <end position="360"/>
    </location>
</feature>
<keyword evidence="1" id="KW-0677">Repeat</keyword>
<dbReference type="FunFam" id="3.40.20.10:FF:000002">
    <property type="entry name" value="Gelsolin"/>
    <property type="match status" value="1"/>
</dbReference>
<dbReference type="InterPro" id="IPR007122">
    <property type="entry name" value="Villin/Gelsolin"/>
</dbReference>
<evidence type="ECO:0000256" key="1">
    <source>
        <dbReference type="ARBA" id="ARBA00022737"/>
    </source>
</evidence>
<dbReference type="CDD" id="cd11289">
    <property type="entry name" value="gelsolin_S2_like"/>
    <property type="match status" value="1"/>
</dbReference>
<dbReference type="CDD" id="cd11290">
    <property type="entry name" value="gelsolin_S1_like"/>
    <property type="match status" value="1"/>
</dbReference>
<evidence type="ECO:0000259" key="2">
    <source>
        <dbReference type="Pfam" id="PF00626"/>
    </source>
</evidence>
<sequence>MQKAKVYNIADSNIANLGTELEKKVKLAAAETEQAWKGVGKQVGLDIWRINQFKVTQVPKNAYGQFYSGDSYIVLWTYKQNDRLAWDVHFWLGTYTTQDEAGTAAYKTVELDDVLGGAPVQHREVQGYESQRFLSYFPNGIRILEGGFDTGFHHVKPEEYRPRLLHLKGKKFIRVSEVPLSHKSLNSGDVFIVDLGAELIQFNGSKSGVAERAKAAALVQAIEGERNGKSKGRVVEESEDDAAFWKALGGKGAIASAEAGGSDVEADSIANVEKTLHRLSDATGNMKLAEVAKGKKIKKSLLDSTDVFIIDAGQEVIAWVGAKASVGERKYALRYAQEFVTQHNKNPATPVSRVLEGGENEVWNSLFE</sequence>
<dbReference type="Pfam" id="PF00626">
    <property type="entry name" value="Gelsolin"/>
    <property type="match status" value="3"/>
</dbReference>
<dbReference type="GO" id="GO:0005737">
    <property type="term" value="C:cytoplasm"/>
    <property type="evidence" value="ECO:0007669"/>
    <property type="project" value="TreeGrafter"/>
</dbReference>
<dbReference type="SUPFAM" id="SSF55753">
    <property type="entry name" value="Actin depolymerizing proteins"/>
    <property type="match status" value="3"/>
</dbReference>
<organism evidence="3">
    <name type="scientific">Physarum polycephalum</name>
    <name type="common">Many-headed slime mold</name>
    <name type="synonym">Badhamia polycephala</name>
    <dbReference type="NCBI Taxonomy" id="5791"/>
    <lineage>
        <taxon>Eukaryota</taxon>
        <taxon>Amoebozoa</taxon>
        <taxon>Evosea</taxon>
        <taxon>Eumycetozoa</taxon>
        <taxon>Myxogastria</taxon>
        <taxon>Myxogastromycetidae</taxon>
        <taxon>Physariida</taxon>
        <taxon>Physaraceae</taxon>
        <taxon>Physarum</taxon>
    </lineage>
</organism>
<protein>
    <submittedName>
        <fullName evidence="3">Fragmin A</fullName>
    </submittedName>
</protein>
<dbReference type="PANTHER" id="PTHR11977">
    <property type="entry name" value="VILLIN"/>
    <property type="match status" value="1"/>
</dbReference>
<dbReference type="Gene3D" id="3.40.20.10">
    <property type="entry name" value="Severin"/>
    <property type="match status" value="3"/>
</dbReference>
<dbReference type="AlphaFoldDB" id="Q9XZD2"/>
<accession>Q9XZD2</accession>
<evidence type="ECO:0000313" key="3">
    <source>
        <dbReference type="EMBL" id="AAD24195.1"/>
    </source>
</evidence>
<dbReference type="PRINTS" id="PR00597">
    <property type="entry name" value="GELSOLIN"/>
</dbReference>